<feature type="region of interest" description="Disordered" evidence="1">
    <location>
        <begin position="78"/>
        <end position="107"/>
    </location>
</feature>
<feature type="domain" description="Amphi-Trp" evidence="2">
    <location>
        <begin position="8"/>
        <end position="85"/>
    </location>
</feature>
<organism evidence="3 4">
    <name type="scientific">Halopiger aswanensis</name>
    <dbReference type="NCBI Taxonomy" id="148449"/>
    <lineage>
        <taxon>Archaea</taxon>
        <taxon>Methanobacteriati</taxon>
        <taxon>Methanobacteriota</taxon>
        <taxon>Stenosarchaea group</taxon>
        <taxon>Halobacteria</taxon>
        <taxon>Halobacteriales</taxon>
        <taxon>Natrialbaceae</taxon>
        <taxon>Halopiger</taxon>
    </lineage>
</organism>
<dbReference type="Pfam" id="PF20068">
    <property type="entry name" value="Amphi-Trp"/>
    <property type="match status" value="1"/>
</dbReference>
<evidence type="ECO:0000313" key="3">
    <source>
        <dbReference type="EMBL" id="RKD93415.1"/>
    </source>
</evidence>
<gene>
    <name evidence="3" type="ORF">ATJ93_3039</name>
</gene>
<reference evidence="3 4" key="1">
    <citation type="submission" date="2018-09" db="EMBL/GenBank/DDBJ databases">
        <title>Genomic Encyclopedia of Archaeal and Bacterial Type Strains, Phase II (KMG-II): from individual species to whole genera.</title>
        <authorList>
            <person name="Goeker M."/>
        </authorList>
    </citation>
    <scope>NUCLEOTIDE SEQUENCE [LARGE SCALE GENOMIC DNA]</scope>
    <source>
        <strain evidence="3 4">DSM 13151</strain>
    </source>
</reference>
<keyword evidence="4" id="KW-1185">Reference proteome</keyword>
<name>A0A419WD61_9EURY</name>
<feature type="compositionally biased region" description="Pro residues" evidence="1">
    <location>
        <begin position="97"/>
        <end position="107"/>
    </location>
</feature>
<dbReference type="OrthoDB" id="166015at2157"/>
<dbReference type="InterPro" id="IPR027598">
    <property type="entry name" value="Amphi-Trp_dom"/>
</dbReference>
<dbReference type="NCBIfam" id="TIGR04354">
    <property type="entry name" value="amphi-Trp"/>
    <property type="match status" value="1"/>
</dbReference>
<evidence type="ECO:0000259" key="2">
    <source>
        <dbReference type="Pfam" id="PF20068"/>
    </source>
</evidence>
<dbReference type="AlphaFoldDB" id="A0A419WD61"/>
<evidence type="ECO:0000256" key="1">
    <source>
        <dbReference type="SAM" id="MobiDB-lite"/>
    </source>
</evidence>
<dbReference type="Proteomes" id="UP000283805">
    <property type="component" value="Unassembled WGS sequence"/>
</dbReference>
<protein>
    <submittedName>
        <fullName evidence="3">Amphi-Trp domain-containing protein</fullName>
    </submittedName>
</protein>
<evidence type="ECO:0000313" key="4">
    <source>
        <dbReference type="Proteomes" id="UP000283805"/>
    </source>
</evidence>
<proteinExistence type="predicted"/>
<comment type="caution">
    <text evidence="3">The sequence shown here is derived from an EMBL/GenBank/DDBJ whole genome shotgun (WGS) entry which is preliminary data.</text>
</comment>
<dbReference type="EMBL" id="RAPO01000003">
    <property type="protein sequence ID" value="RKD93415.1"/>
    <property type="molecule type" value="Genomic_DNA"/>
</dbReference>
<accession>A0A419WD61</accession>
<sequence length="107" mass="11910">MAQRTTADETIAREELAAYFHRLAEEFGEGGREINVEVGNKTVELNPPNEVDLSVDVIERSTMFRGDRETIQLELNWKANTNTAPAETDAEAEPNPNSDPNPNPNVE</sequence>
<feature type="compositionally biased region" description="Low complexity" evidence="1">
    <location>
        <begin position="79"/>
        <end position="96"/>
    </location>
</feature>